<dbReference type="PROSITE" id="PS50158">
    <property type="entry name" value="ZF_CCHC"/>
    <property type="match status" value="1"/>
</dbReference>
<dbReference type="InterPro" id="IPR036875">
    <property type="entry name" value="Znf_CCHC_sf"/>
</dbReference>
<comment type="caution">
    <text evidence="5">The sequence shown here is derived from an EMBL/GenBank/DDBJ whole genome shotgun (WGS) entry which is preliminary data.</text>
</comment>
<name>A0A5N6PYQ5_9ASTR</name>
<keyword evidence="3" id="KW-0472">Membrane</keyword>
<dbReference type="PANTHER" id="PTHR47165:SF4">
    <property type="entry name" value="OS03G0429900 PROTEIN"/>
    <property type="match status" value="1"/>
</dbReference>
<feature type="region of interest" description="Disordered" evidence="2">
    <location>
        <begin position="449"/>
        <end position="468"/>
    </location>
</feature>
<evidence type="ECO:0000259" key="4">
    <source>
        <dbReference type="PROSITE" id="PS50158"/>
    </source>
</evidence>
<dbReference type="SUPFAM" id="SSF50249">
    <property type="entry name" value="Nucleic acid-binding proteins"/>
    <property type="match status" value="1"/>
</dbReference>
<dbReference type="Proteomes" id="UP000326396">
    <property type="component" value="Linkage Group LG1"/>
</dbReference>
<sequence length="468" mass="53428">MQSVEWTSSWIFFCSLSTNFGQDVIGDVVTCSPSETVNLENRVAKRMNMEIQDSQLVFYLLHYTFIAIALYITYLLIFYYRGLKLYVTLWDGYAEQMSAYLSNNPDENSVIIIIQFGKLKFSRDKLCLSNSYDVTKLYINSQIEEINVFRKSLRESSVATDSSCVRRSIVSSMLHSMHYDFLECNDFITIADIHGILEVKSIVILGTIKCVSKDVPWYYLGCTKCNKKVEPTFLITSVDDASEELEQKEIYECSNPKLTDDVKIITELEKKLLIDQDSTSFTGENVTPASYSEKTTRNNPVINKKTLMASSSNSELKRKLEDIYDVEDKLPISASKGLFSMEDDVANCNDTLLIPKLEKTLLSKAETNHKCWQGAVIKSKQQEPFLMKCAFLFLAPKSRGRGRGKHFNKGENTFGRGMGRGNKDKNKFRCYDCGDFGHFANSCTKWKNKEKEKPEASNLIYDEEPTLL</sequence>
<accession>A0A5N6PYQ5</accession>
<dbReference type="CDD" id="cd04481">
    <property type="entry name" value="RPA1_DBD_B_like"/>
    <property type="match status" value="1"/>
</dbReference>
<feature type="transmembrane region" description="Helical" evidence="3">
    <location>
        <begin position="56"/>
        <end position="80"/>
    </location>
</feature>
<reference evidence="5 6" key="1">
    <citation type="submission" date="2019-05" db="EMBL/GenBank/DDBJ databases">
        <title>Mikania micrantha, genome provides insights into the molecular mechanism of rapid growth.</title>
        <authorList>
            <person name="Liu B."/>
        </authorList>
    </citation>
    <scope>NUCLEOTIDE SEQUENCE [LARGE SCALE GENOMIC DNA]</scope>
    <source>
        <strain evidence="5">NLD-2019</strain>
        <tissue evidence="5">Leaf</tissue>
    </source>
</reference>
<dbReference type="OrthoDB" id="10337903at2759"/>
<evidence type="ECO:0000313" key="6">
    <source>
        <dbReference type="Proteomes" id="UP000326396"/>
    </source>
</evidence>
<evidence type="ECO:0000256" key="1">
    <source>
        <dbReference type="PROSITE-ProRule" id="PRU00047"/>
    </source>
</evidence>
<dbReference type="InterPro" id="IPR012340">
    <property type="entry name" value="NA-bd_OB-fold"/>
</dbReference>
<dbReference type="EMBL" id="SZYD01000001">
    <property type="protein sequence ID" value="KAD7477027.1"/>
    <property type="molecule type" value="Genomic_DNA"/>
</dbReference>
<dbReference type="InterPro" id="IPR001878">
    <property type="entry name" value="Znf_CCHC"/>
</dbReference>
<dbReference type="PANTHER" id="PTHR47165">
    <property type="entry name" value="OS03G0429900 PROTEIN"/>
    <property type="match status" value="1"/>
</dbReference>
<dbReference type="GO" id="GO:0008270">
    <property type="term" value="F:zinc ion binding"/>
    <property type="evidence" value="ECO:0007669"/>
    <property type="project" value="UniProtKB-KW"/>
</dbReference>
<dbReference type="SUPFAM" id="SSF57756">
    <property type="entry name" value="Retrovirus zinc finger-like domains"/>
    <property type="match status" value="1"/>
</dbReference>
<evidence type="ECO:0000313" key="5">
    <source>
        <dbReference type="EMBL" id="KAD7477027.1"/>
    </source>
</evidence>
<keyword evidence="1" id="KW-0863">Zinc-finger</keyword>
<dbReference type="SMART" id="SM00343">
    <property type="entry name" value="ZnF_C2HC"/>
    <property type="match status" value="1"/>
</dbReference>
<keyword evidence="3" id="KW-0812">Transmembrane</keyword>
<feature type="domain" description="CCHC-type" evidence="4">
    <location>
        <begin position="429"/>
        <end position="445"/>
    </location>
</feature>
<keyword evidence="3" id="KW-1133">Transmembrane helix</keyword>
<keyword evidence="1" id="KW-0479">Metal-binding</keyword>
<evidence type="ECO:0000256" key="2">
    <source>
        <dbReference type="SAM" id="MobiDB-lite"/>
    </source>
</evidence>
<keyword evidence="6" id="KW-1185">Reference proteome</keyword>
<dbReference type="GO" id="GO:0003676">
    <property type="term" value="F:nucleic acid binding"/>
    <property type="evidence" value="ECO:0007669"/>
    <property type="project" value="InterPro"/>
</dbReference>
<dbReference type="Gene3D" id="2.40.50.140">
    <property type="entry name" value="Nucleic acid-binding proteins"/>
    <property type="match status" value="1"/>
</dbReference>
<proteinExistence type="predicted"/>
<keyword evidence="1" id="KW-0862">Zinc</keyword>
<protein>
    <recommendedName>
        <fullName evidence="4">CCHC-type domain-containing protein</fullName>
    </recommendedName>
</protein>
<organism evidence="5 6">
    <name type="scientific">Mikania micrantha</name>
    <name type="common">bitter vine</name>
    <dbReference type="NCBI Taxonomy" id="192012"/>
    <lineage>
        <taxon>Eukaryota</taxon>
        <taxon>Viridiplantae</taxon>
        <taxon>Streptophyta</taxon>
        <taxon>Embryophyta</taxon>
        <taxon>Tracheophyta</taxon>
        <taxon>Spermatophyta</taxon>
        <taxon>Magnoliopsida</taxon>
        <taxon>eudicotyledons</taxon>
        <taxon>Gunneridae</taxon>
        <taxon>Pentapetalae</taxon>
        <taxon>asterids</taxon>
        <taxon>campanulids</taxon>
        <taxon>Asterales</taxon>
        <taxon>Asteraceae</taxon>
        <taxon>Asteroideae</taxon>
        <taxon>Heliantheae alliance</taxon>
        <taxon>Eupatorieae</taxon>
        <taxon>Mikania</taxon>
    </lineage>
</organism>
<evidence type="ECO:0000256" key="3">
    <source>
        <dbReference type="SAM" id="Phobius"/>
    </source>
</evidence>
<gene>
    <name evidence="5" type="ORF">E3N88_00163</name>
</gene>
<dbReference type="AlphaFoldDB" id="A0A5N6PYQ5"/>